<proteinExistence type="predicted"/>
<protein>
    <recommendedName>
        <fullName evidence="2">HNH domain-containing protein</fullName>
    </recommendedName>
</protein>
<accession>A0A0F9QKA4</accession>
<evidence type="ECO:0000313" key="1">
    <source>
        <dbReference type="EMBL" id="KKN44545.1"/>
    </source>
</evidence>
<sequence length="126" mass="14598">MLKRRAGLKTYKPLRAKKPLNHMSVRKIHQVNSEVEDRRELCRLAKGKPEIVVTKRKLNNGTTLEIKTVECHNGICKDCGDRHNLEPHEEGLRSRGAKVSLEESEMLCRECHNDRGSKVQWTKKEE</sequence>
<evidence type="ECO:0008006" key="2">
    <source>
        <dbReference type="Google" id="ProtNLM"/>
    </source>
</evidence>
<dbReference type="EMBL" id="LAZR01001445">
    <property type="protein sequence ID" value="KKN44545.1"/>
    <property type="molecule type" value="Genomic_DNA"/>
</dbReference>
<organism evidence="1">
    <name type="scientific">marine sediment metagenome</name>
    <dbReference type="NCBI Taxonomy" id="412755"/>
    <lineage>
        <taxon>unclassified sequences</taxon>
        <taxon>metagenomes</taxon>
        <taxon>ecological metagenomes</taxon>
    </lineage>
</organism>
<dbReference type="AlphaFoldDB" id="A0A0F9QKA4"/>
<comment type="caution">
    <text evidence="1">The sequence shown here is derived from an EMBL/GenBank/DDBJ whole genome shotgun (WGS) entry which is preliminary data.</text>
</comment>
<reference evidence="1" key="1">
    <citation type="journal article" date="2015" name="Nature">
        <title>Complex archaea that bridge the gap between prokaryotes and eukaryotes.</title>
        <authorList>
            <person name="Spang A."/>
            <person name="Saw J.H."/>
            <person name="Jorgensen S.L."/>
            <person name="Zaremba-Niedzwiedzka K."/>
            <person name="Martijn J."/>
            <person name="Lind A.E."/>
            <person name="van Eijk R."/>
            <person name="Schleper C."/>
            <person name="Guy L."/>
            <person name="Ettema T.J."/>
        </authorList>
    </citation>
    <scope>NUCLEOTIDE SEQUENCE</scope>
</reference>
<gene>
    <name evidence="1" type="ORF">LCGC14_0692250</name>
</gene>
<name>A0A0F9QKA4_9ZZZZ</name>